<evidence type="ECO:0000313" key="14">
    <source>
        <dbReference type="Proteomes" id="UP000504636"/>
    </source>
</evidence>
<reference evidence="15" key="2">
    <citation type="submission" date="2020-04" db="EMBL/GenBank/DDBJ databases">
        <authorList>
            <consortium name="NCBI Genome Project"/>
        </authorList>
    </citation>
    <scope>NUCLEOTIDE SEQUENCE</scope>
    <source>
        <strain evidence="15">CBS 304.34</strain>
    </source>
</reference>
<dbReference type="GO" id="GO:0017148">
    <property type="term" value="P:negative regulation of translation"/>
    <property type="evidence" value="ECO:0007669"/>
    <property type="project" value="UniProtKB-KW"/>
</dbReference>
<dbReference type="InterPro" id="IPR000719">
    <property type="entry name" value="Prot_kinase_dom"/>
</dbReference>
<evidence type="ECO:0000313" key="13">
    <source>
        <dbReference type="EMBL" id="KAF2810477.1"/>
    </source>
</evidence>
<organism evidence="13">
    <name type="scientific">Mytilinidion resinicola</name>
    <dbReference type="NCBI Taxonomy" id="574789"/>
    <lineage>
        <taxon>Eukaryota</taxon>
        <taxon>Fungi</taxon>
        <taxon>Dikarya</taxon>
        <taxon>Ascomycota</taxon>
        <taxon>Pezizomycotina</taxon>
        <taxon>Dothideomycetes</taxon>
        <taxon>Pleosporomycetidae</taxon>
        <taxon>Mytilinidiales</taxon>
        <taxon>Mytilinidiaceae</taxon>
        <taxon>Mytilinidion</taxon>
    </lineage>
</organism>
<dbReference type="GO" id="GO:0005737">
    <property type="term" value="C:cytoplasm"/>
    <property type="evidence" value="ECO:0007669"/>
    <property type="project" value="TreeGrafter"/>
</dbReference>
<dbReference type="PROSITE" id="PS50011">
    <property type="entry name" value="PROTEIN_KINASE_DOM"/>
    <property type="match status" value="1"/>
</dbReference>
<evidence type="ECO:0000256" key="11">
    <source>
        <dbReference type="SAM" id="MobiDB-lite"/>
    </source>
</evidence>
<comment type="catalytic activity">
    <reaction evidence="10">
        <text>L-seryl-[protein] + ATP = O-phospho-L-seryl-[protein] + ADP + H(+)</text>
        <dbReference type="Rhea" id="RHEA:17989"/>
        <dbReference type="Rhea" id="RHEA-COMP:9863"/>
        <dbReference type="Rhea" id="RHEA-COMP:11604"/>
        <dbReference type="ChEBI" id="CHEBI:15378"/>
        <dbReference type="ChEBI" id="CHEBI:29999"/>
        <dbReference type="ChEBI" id="CHEBI:30616"/>
        <dbReference type="ChEBI" id="CHEBI:83421"/>
        <dbReference type="ChEBI" id="CHEBI:456216"/>
        <dbReference type="EC" id="2.7.11.1"/>
    </reaction>
    <physiologicalReaction direction="left-to-right" evidence="10">
        <dbReference type="Rhea" id="RHEA:17990"/>
    </physiologicalReaction>
</comment>
<dbReference type="Pfam" id="PF00069">
    <property type="entry name" value="Pkinase"/>
    <property type="match status" value="1"/>
</dbReference>
<keyword evidence="3" id="KW-0808">Transferase</keyword>
<dbReference type="InterPro" id="IPR050339">
    <property type="entry name" value="CC_SR_Kinase"/>
</dbReference>
<keyword evidence="7" id="KW-0652">Protein synthesis inhibitor</keyword>
<dbReference type="GO" id="GO:0004694">
    <property type="term" value="F:eukaryotic translation initiation factor 2alpha kinase activity"/>
    <property type="evidence" value="ECO:0007669"/>
    <property type="project" value="TreeGrafter"/>
</dbReference>
<accession>A0A6A6YRF3</accession>
<dbReference type="RefSeq" id="XP_033577441.1">
    <property type="nucleotide sequence ID" value="XM_033723583.1"/>
</dbReference>
<comment type="similarity">
    <text evidence="8">Belongs to the protein kinase superfamily. Ser/Thr protein kinase family. GCN2 subfamily.</text>
</comment>
<evidence type="ECO:0000256" key="7">
    <source>
        <dbReference type="ARBA" id="ARBA00023193"/>
    </source>
</evidence>
<reference evidence="15" key="3">
    <citation type="submission" date="2025-04" db="UniProtKB">
        <authorList>
            <consortium name="RefSeq"/>
        </authorList>
    </citation>
    <scope>IDENTIFICATION</scope>
    <source>
        <strain evidence="15">CBS 304.34</strain>
    </source>
</reference>
<dbReference type="PANTHER" id="PTHR11042:SF160">
    <property type="entry name" value="EUKARYOTIC TRANSLATION INITIATION FACTOR 2-ALPHA KINASE 1"/>
    <property type="match status" value="1"/>
</dbReference>
<evidence type="ECO:0000256" key="8">
    <source>
        <dbReference type="ARBA" id="ARBA00037982"/>
    </source>
</evidence>
<proteinExistence type="inferred from homology"/>
<sequence>MQEFVRCEDVRLKLRGIFREVTLLGQYQHRPDRCPKYFYSKQNIAQTFQSQTREIYFCSCDRCEQHGPIDRSDRFDSLKEKLEDEFLLTFLLLVHVNKASLITEFVDNGVKLDGASFLHEEDLSFLSNAKGVNSIEAKDDLVRRILKDQYKFQIRPLNRNKAAMMYDEREVVPILDETTNEGEGNFGVVVAFDFPFPEYEGEGFKRFIKQDRSRFVRKMFHGNNVRDGEKEWDDYSMHINPKRNPFFMEALCAFYHGDCFSIVFLKAESTFEELLTSDNPKLSPHEAWDQMSDIFGALDCLHSHGLYHSDLKPHNLLVESGRIKISDFGLTIQTNPTVQSRDSILLARKLYSPPELHFGSAYDIYTMGAILSELATAHIQGPDGVKNYRKERNDETGEGQPSSSCFFDQLTKKSKGAVTWTHKELLDEAKALSDWRQQLFTRSFFELIENMLAKNPRERPSPQEVELKLRSYNKANSGEQHFHGQSPMVMSWENPPSASILRCSNRGLALQASFSNGIHDDVRCMVFVYSSSSGTKPLTVAHFSYSKELINHSTSPSRNGHWAITESALVSRKLTKPDVGEVRRVILGVMPSHESSTELKAVYHDGSEIYSFPHPRDAFAFQQAFTGCFVYKSPFHAITIHYPKDTRTWFNRMIMRPFIHTQPEIHQGSGQLQLWVDRELTEEHSTTKRMTGGAAIMKIVIFDASKAFVISVSLEASAKNVPGSTTSVKLCHVAVTEESEDRGVPLTVLEEDDYEPNQHVNITFDGHADRKRFMSDFKSLHDICTTSEIGHALRNRHHRGRAGHVYA</sequence>
<dbReference type="InterPro" id="IPR008271">
    <property type="entry name" value="Ser/Thr_kinase_AS"/>
</dbReference>
<dbReference type="OrthoDB" id="5986190at2759"/>
<keyword evidence="2" id="KW-0723">Serine/threonine-protein kinase</keyword>
<protein>
    <recommendedName>
        <fullName evidence="1">non-specific serine/threonine protein kinase</fullName>
        <ecNumber evidence="1">2.7.11.1</ecNumber>
    </recommendedName>
</protein>
<dbReference type="GO" id="GO:0005524">
    <property type="term" value="F:ATP binding"/>
    <property type="evidence" value="ECO:0007669"/>
    <property type="project" value="UniProtKB-KW"/>
</dbReference>
<reference evidence="13 15" key="1">
    <citation type="journal article" date="2020" name="Stud. Mycol.">
        <title>101 Dothideomycetes genomes: a test case for predicting lifestyles and emergence of pathogens.</title>
        <authorList>
            <person name="Haridas S."/>
            <person name="Albert R."/>
            <person name="Binder M."/>
            <person name="Bloem J."/>
            <person name="Labutti K."/>
            <person name="Salamov A."/>
            <person name="Andreopoulos B."/>
            <person name="Baker S."/>
            <person name="Barry K."/>
            <person name="Bills G."/>
            <person name="Bluhm B."/>
            <person name="Cannon C."/>
            <person name="Castanera R."/>
            <person name="Culley D."/>
            <person name="Daum C."/>
            <person name="Ezra D."/>
            <person name="Gonzalez J."/>
            <person name="Henrissat B."/>
            <person name="Kuo A."/>
            <person name="Liang C."/>
            <person name="Lipzen A."/>
            <person name="Lutzoni F."/>
            <person name="Magnuson J."/>
            <person name="Mondo S."/>
            <person name="Nolan M."/>
            <person name="Ohm R."/>
            <person name="Pangilinan J."/>
            <person name="Park H.-J."/>
            <person name="Ramirez L."/>
            <person name="Alfaro M."/>
            <person name="Sun H."/>
            <person name="Tritt A."/>
            <person name="Yoshinaga Y."/>
            <person name="Zwiers L.-H."/>
            <person name="Turgeon B."/>
            <person name="Goodwin S."/>
            <person name="Spatafora J."/>
            <person name="Crous P."/>
            <person name="Grigoriev I."/>
        </authorList>
    </citation>
    <scope>NUCLEOTIDE SEQUENCE</scope>
    <source>
        <strain evidence="13 15">CBS 304.34</strain>
    </source>
</reference>
<dbReference type="Gene3D" id="1.10.510.10">
    <property type="entry name" value="Transferase(Phosphotransferase) domain 1"/>
    <property type="match status" value="1"/>
</dbReference>
<comment type="catalytic activity">
    <reaction evidence="9">
        <text>L-threonyl-[protein] + ATP = O-phospho-L-threonyl-[protein] + ADP + H(+)</text>
        <dbReference type="Rhea" id="RHEA:46608"/>
        <dbReference type="Rhea" id="RHEA-COMP:11060"/>
        <dbReference type="Rhea" id="RHEA-COMP:11605"/>
        <dbReference type="ChEBI" id="CHEBI:15378"/>
        <dbReference type="ChEBI" id="CHEBI:30013"/>
        <dbReference type="ChEBI" id="CHEBI:30616"/>
        <dbReference type="ChEBI" id="CHEBI:61977"/>
        <dbReference type="ChEBI" id="CHEBI:456216"/>
        <dbReference type="EC" id="2.7.11.1"/>
    </reaction>
    <physiologicalReaction direction="left-to-right" evidence="9">
        <dbReference type="Rhea" id="RHEA:46609"/>
    </physiologicalReaction>
</comment>
<evidence type="ECO:0000259" key="12">
    <source>
        <dbReference type="PROSITE" id="PS50011"/>
    </source>
</evidence>
<dbReference type="EMBL" id="MU003700">
    <property type="protein sequence ID" value="KAF2810477.1"/>
    <property type="molecule type" value="Genomic_DNA"/>
</dbReference>
<dbReference type="PROSITE" id="PS00108">
    <property type="entry name" value="PROTEIN_KINASE_ST"/>
    <property type="match status" value="1"/>
</dbReference>
<name>A0A6A6YRF3_9PEZI</name>
<dbReference type="SUPFAM" id="SSF56112">
    <property type="entry name" value="Protein kinase-like (PK-like)"/>
    <property type="match status" value="1"/>
</dbReference>
<dbReference type="PANTHER" id="PTHR11042">
    <property type="entry name" value="EUKARYOTIC TRANSLATION INITIATION FACTOR 2-ALPHA KINASE EIF2-ALPHA KINASE -RELATED"/>
    <property type="match status" value="1"/>
</dbReference>
<feature type="region of interest" description="Disordered" evidence="11">
    <location>
        <begin position="383"/>
        <end position="406"/>
    </location>
</feature>
<keyword evidence="6" id="KW-0067">ATP-binding</keyword>
<dbReference type="AlphaFoldDB" id="A0A6A6YRF3"/>
<keyword evidence="5 13" id="KW-0418">Kinase</keyword>
<evidence type="ECO:0000256" key="10">
    <source>
        <dbReference type="ARBA" id="ARBA00048977"/>
    </source>
</evidence>
<dbReference type="Proteomes" id="UP000504636">
    <property type="component" value="Unplaced"/>
</dbReference>
<evidence type="ECO:0000256" key="4">
    <source>
        <dbReference type="ARBA" id="ARBA00022741"/>
    </source>
</evidence>
<feature type="domain" description="Protein kinase" evidence="12">
    <location>
        <begin position="175"/>
        <end position="473"/>
    </location>
</feature>
<feature type="compositionally biased region" description="Basic and acidic residues" evidence="11">
    <location>
        <begin position="386"/>
        <end position="395"/>
    </location>
</feature>
<evidence type="ECO:0000313" key="15">
    <source>
        <dbReference type="RefSeq" id="XP_033577441.1"/>
    </source>
</evidence>
<evidence type="ECO:0000256" key="9">
    <source>
        <dbReference type="ARBA" id="ARBA00048659"/>
    </source>
</evidence>
<dbReference type="GeneID" id="54464476"/>
<evidence type="ECO:0000256" key="1">
    <source>
        <dbReference type="ARBA" id="ARBA00012513"/>
    </source>
</evidence>
<evidence type="ECO:0000256" key="5">
    <source>
        <dbReference type="ARBA" id="ARBA00022777"/>
    </source>
</evidence>
<evidence type="ECO:0000256" key="2">
    <source>
        <dbReference type="ARBA" id="ARBA00022527"/>
    </source>
</evidence>
<dbReference type="SMART" id="SM00220">
    <property type="entry name" value="S_TKc"/>
    <property type="match status" value="1"/>
</dbReference>
<dbReference type="EC" id="2.7.11.1" evidence="1"/>
<gene>
    <name evidence="13 15" type="ORF">BDZ99DRAFT_498605</name>
</gene>
<dbReference type="InterPro" id="IPR011009">
    <property type="entry name" value="Kinase-like_dom_sf"/>
</dbReference>
<evidence type="ECO:0000256" key="6">
    <source>
        <dbReference type="ARBA" id="ARBA00022840"/>
    </source>
</evidence>
<keyword evidence="14" id="KW-1185">Reference proteome</keyword>
<dbReference type="GO" id="GO:0005634">
    <property type="term" value="C:nucleus"/>
    <property type="evidence" value="ECO:0007669"/>
    <property type="project" value="TreeGrafter"/>
</dbReference>
<evidence type="ECO:0000256" key="3">
    <source>
        <dbReference type="ARBA" id="ARBA00022679"/>
    </source>
</evidence>
<keyword evidence="4" id="KW-0547">Nucleotide-binding</keyword>